<dbReference type="RefSeq" id="WP_229773628.1">
    <property type="nucleotide sequence ID" value="NZ_BMOV01000005.1"/>
</dbReference>
<proteinExistence type="predicted"/>
<keyword evidence="1" id="KW-1133">Transmembrane helix</keyword>
<keyword evidence="3" id="KW-1185">Reference proteome</keyword>
<gene>
    <name evidence="2" type="ORF">GCM10007972_17470</name>
</gene>
<comment type="caution">
    <text evidence="2">The sequence shown here is derived from an EMBL/GenBank/DDBJ whole genome shotgun (WGS) entry which is preliminary data.</text>
</comment>
<keyword evidence="1" id="KW-0812">Transmembrane</keyword>
<evidence type="ECO:0000313" key="3">
    <source>
        <dbReference type="Proteomes" id="UP000602381"/>
    </source>
</evidence>
<evidence type="ECO:0000313" key="2">
    <source>
        <dbReference type="EMBL" id="GGO12476.1"/>
    </source>
</evidence>
<accession>A0ABQ2LDU5</accession>
<keyword evidence="1" id="KW-0472">Membrane</keyword>
<dbReference type="Pfam" id="PF19622">
    <property type="entry name" value="DUF6127"/>
    <property type="match status" value="1"/>
</dbReference>
<dbReference type="InterPro" id="IPR046130">
    <property type="entry name" value="DUF6127"/>
</dbReference>
<reference evidence="3" key="1">
    <citation type="journal article" date="2019" name="Int. J. Syst. Evol. Microbiol.">
        <title>The Global Catalogue of Microorganisms (GCM) 10K type strain sequencing project: providing services to taxonomists for standard genome sequencing and annotation.</title>
        <authorList>
            <consortium name="The Broad Institute Genomics Platform"/>
            <consortium name="The Broad Institute Genome Sequencing Center for Infectious Disease"/>
            <person name="Wu L."/>
            <person name="Ma J."/>
        </authorList>
    </citation>
    <scope>NUCLEOTIDE SEQUENCE [LARGE SCALE GENOMIC DNA]</scope>
    <source>
        <strain evidence="3">JCM 17843</strain>
    </source>
</reference>
<dbReference type="EMBL" id="BMOV01000005">
    <property type="protein sequence ID" value="GGO12476.1"/>
    <property type="molecule type" value="Genomic_DNA"/>
</dbReference>
<dbReference type="Proteomes" id="UP000602381">
    <property type="component" value="Unassembled WGS sequence"/>
</dbReference>
<protein>
    <submittedName>
        <fullName evidence="2">Uncharacterized protein</fullName>
    </submittedName>
</protein>
<feature type="transmembrane region" description="Helical" evidence="1">
    <location>
        <begin position="78"/>
        <end position="96"/>
    </location>
</feature>
<organism evidence="2 3">
    <name type="scientific">Iodidimonas muriae</name>
    <dbReference type="NCBI Taxonomy" id="261467"/>
    <lineage>
        <taxon>Bacteria</taxon>
        <taxon>Pseudomonadati</taxon>
        <taxon>Pseudomonadota</taxon>
        <taxon>Alphaproteobacteria</taxon>
        <taxon>Iodidimonadales</taxon>
        <taxon>Iodidimonadaceae</taxon>
        <taxon>Iodidimonas</taxon>
    </lineage>
</organism>
<evidence type="ECO:0000256" key="1">
    <source>
        <dbReference type="SAM" id="Phobius"/>
    </source>
</evidence>
<sequence>MTDQIEPAILTALVEQAQAQGANSPTLRALVEEASERGAMRVLRHVGLEDEQALRDVRELRDLLGAWRVARRTAWHTIVRWVITGLMLAIVAGLTLKLKLWPPAG</sequence>
<name>A0ABQ2LDU5_9PROT</name>